<feature type="region of interest" description="Disordered" evidence="1">
    <location>
        <begin position="119"/>
        <end position="167"/>
    </location>
</feature>
<comment type="caution">
    <text evidence="3">The sequence shown here is derived from an EMBL/GenBank/DDBJ whole genome shotgun (WGS) entry which is preliminary data.</text>
</comment>
<gene>
    <name evidence="3" type="ORF">CLV74_104340</name>
</gene>
<accession>A0A2T0WXD1</accession>
<protein>
    <recommendedName>
        <fullName evidence="2">DUF6538 domain-containing protein</fullName>
    </recommendedName>
</protein>
<evidence type="ECO:0000313" key="4">
    <source>
        <dbReference type="Proteomes" id="UP000238392"/>
    </source>
</evidence>
<feature type="compositionally biased region" description="Basic and acidic residues" evidence="1">
    <location>
        <begin position="148"/>
        <end position="164"/>
    </location>
</feature>
<dbReference type="AlphaFoldDB" id="A0A2T0WXD1"/>
<dbReference type="InterPro" id="IPR046668">
    <property type="entry name" value="DUF6538"/>
</dbReference>
<evidence type="ECO:0000259" key="2">
    <source>
        <dbReference type="Pfam" id="PF20172"/>
    </source>
</evidence>
<dbReference type="EMBL" id="PVTQ01000004">
    <property type="protein sequence ID" value="PRY91317.1"/>
    <property type="molecule type" value="Genomic_DNA"/>
</dbReference>
<evidence type="ECO:0000256" key="1">
    <source>
        <dbReference type="SAM" id="MobiDB-lite"/>
    </source>
</evidence>
<organism evidence="3 4">
    <name type="scientific">Donghicola tyrosinivorans</name>
    <dbReference type="NCBI Taxonomy" id="1652492"/>
    <lineage>
        <taxon>Bacteria</taxon>
        <taxon>Pseudomonadati</taxon>
        <taxon>Pseudomonadota</taxon>
        <taxon>Alphaproteobacteria</taxon>
        <taxon>Rhodobacterales</taxon>
        <taxon>Roseobacteraceae</taxon>
        <taxon>Donghicola</taxon>
    </lineage>
</organism>
<name>A0A2T0WXD1_9RHOB</name>
<reference evidence="3 4" key="1">
    <citation type="submission" date="2018-03" db="EMBL/GenBank/DDBJ databases">
        <title>Genomic Encyclopedia of Archaeal and Bacterial Type Strains, Phase II (KMG-II): from individual species to whole genera.</title>
        <authorList>
            <person name="Goeker M."/>
        </authorList>
    </citation>
    <scope>NUCLEOTIDE SEQUENCE [LARGE SCALE GENOMIC DNA]</scope>
    <source>
        <strain evidence="3 4">DSM 100212</strain>
    </source>
</reference>
<evidence type="ECO:0000313" key="3">
    <source>
        <dbReference type="EMBL" id="PRY91317.1"/>
    </source>
</evidence>
<dbReference type="Proteomes" id="UP000238392">
    <property type="component" value="Unassembled WGS sequence"/>
</dbReference>
<proteinExistence type="predicted"/>
<keyword evidence="4" id="KW-1185">Reference proteome</keyword>
<sequence>MIVVIHKVIHVLVESWKFVAAMIVKRSGNFHLRRRVPRRFQKIDTREAVYMSLHTSSEEFAKVKAPMVWALLLEGWEAKEAGDETFYQRRFQEAQRLAAASTLRYAQIPSLTEIAAQPVTSTPAPKSVAASSARPVDAVPKRKVVPKQPERHLNGAGSETERDSFSSLSRLASVATKLRSVKEIDTDDENGAAEE</sequence>
<feature type="domain" description="DUF6538" evidence="2">
    <location>
        <begin position="23"/>
        <end position="78"/>
    </location>
</feature>
<dbReference type="Pfam" id="PF20172">
    <property type="entry name" value="DUF6538"/>
    <property type="match status" value="1"/>
</dbReference>